<protein>
    <submittedName>
        <fullName evidence="3">Zinc finger CCHC domain-containing protein 10 isoform X2</fullName>
    </submittedName>
</protein>
<accession>A0ABM0JGA8</accession>
<feature type="compositionally biased region" description="Low complexity" evidence="1">
    <location>
        <begin position="116"/>
        <end position="132"/>
    </location>
</feature>
<name>A0ABM0JGA8_APLCA</name>
<dbReference type="SUPFAM" id="SSF57756">
    <property type="entry name" value="Retrovirus zinc finger-like domains"/>
    <property type="match status" value="1"/>
</dbReference>
<dbReference type="PANTHER" id="PTHR13491">
    <property type="entry name" value="ZCCHC10 PROTEIN"/>
    <property type="match status" value="1"/>
</dbReference>
<dbReference type="PANTHER" id="PTHR13491:SF0">
    <property type="entry name" value="ZINC FINGER CCHC DOMAIN-CONTAINING PROTEIN 10"/>
    <property type="match status" value="1"/>
</dbReference>
<gene>
    <name evidence="3" type="primary">LOC101857861</name>
</gene>
<dbReference type="Proteomes" id="UP000694888">
    <property type="component" value="Unplaced"/>
</dbReference>
<dbReference type="RefSeq" id="XP_005093054.1">
    <property type="nucleotide sequence ID" value="XM_005092997.3"/>
</dbReference>
<feature type="compositionally biased region" description="Basic and acidic residues" evidence="1">
    <location>
        <begin position="75"/>
        <end position="97"/>
    </location>
</feature>
<dbReference type="GeneID" id="101857861"/>
<dbReference type="InterPro" id="IPR036875">
    <property type="entry name" value="Znf_CCHC_sf"/>
</dbReference>
<dbReference type="Pfam" id="PF13917">
    <property type="entry name" value="zf-CCHC_3"/>
    <property type="match status" value="1"/>
</dbReference>
<evidence type="ECO:0000313" key="2">
    <source>
        <dbReference type="Proteomes" id="UP000694888"/>
    </source>
</evidence>
<organism evidence="2 3">
    <name type="scientific">Aplysia californica</name>
    <name type="common">California sea hare</name>
    <dbReference type="NCBI Taxonomy" id="6500"/>
    <lineage>
        <taxon>Eukaryota</taxon>
        <taxon>Metazoa</taxon>
        <taxon>Spiralia</taxon>
        <taxon>Lophotrochozoa</taxon>
        <taxon>Mollusca</taxon>
        <taxon>Gastropoda</taxon>
        <taxon>Heterobranchia</taxon>
        <taxon>Euthyneura</taxon>
        <taxon>Tectipleura</taxon>
        <taxon>Aplysiida</taxon>
        <taxon>Aplysioidea</taxon>
        <taxon>Aplysiidae</taxon>
        <taxon>Aplysia</taxon>
    </lineage>
</organism>
<evidence type="ECO:0000256" key="1">
    <source>
        <dbReference type="SAM" id="MobiDB-lite"/>
    </source>
</evidence>
<evidence type="ECO:0000313" key="3">
    <source>
        <dbReference type="RefSeq" id="XP_005093054.1"/>
    </source>
</evidence>
<reference evidence="3" key="1">
    <citation type="submission" date="2025-08" db="UniProtKB">
        <authorList>
            <consortium name="RefSeq"/>
        </authorList>
    </citation>
    <scope>IDENTIFICATION</scope>
</reference>
<keyword evidence="2" id="KW-1185">Reference proteome</keyword>
<sequence length="173" mass="19774">MVCLNRTLFSEYADFGMASFPRPLTAGGSRRPVVSQEDYRCQKCLQKGHFTYQCEGKRKYVERDSRTRQMLRSMKQKEEAAKLDMMRKSASSSEDRKKDKKKKKKKKSKDKRDSSTDSSDSDTSSSSSNTSSAPSLTEYFTLESEFISRGPRLPQGLPSYSQIVEGFSRLFPK</sequence>
<feature type="compositionally biased region" description="Basic residues" evidence="1">
    <location>
        <begin position="98"/>
        <end position="109"/>
    </location>
</feature>
<dbReference type="InterPro" id="IPR039715">
    <property type="entry name" value="ZCCHC10"/>
</dbReference>
<proteinExistence type="predicted"/>
<feature type="region of interest" description="Disordered" evidence="1">
    <location>
        <begin position="65"/>
        <end position="136"/>
    </location>
</feature>